<feature type="compositionally biased region" description="Polar residues" evidence="1">
    <location>
        <begin position="174"/>
        <end position="185"/>
    </location>
</feature>
<name>A0ABR6BZ26_9PSEU</name>
<dbReference type="EMBL" id="JACJID010000011">
    <property type="protein sequence ID" value="MBA8932164.1"/>
    <property type="molecule type" value="Genomic_DNA"/>
</dbReference>
<feature type="region of interest" description="Disordered" evidence="1">
    <location>
        <begin position="243"/>
        <end position="263"/>
    </location>
</feature>
<organism evidence="2 3">
    <name type="scientific">Kutzneria viridogrisea</name>
    <dbReference type="NCBI Taxonomy" id="47990"/>
    <lineage>
        <taxon>Bacteria</taxon>
        <taxon>Bacillati</taxon>
        <taxon>Actinomycetota</taxon>
        <taxon>Actinomycetes</taxon>
        <taxon>Pseudonocardiales</taxon>
        <taxon>Pseudonocardiaceae</taxon>
        <taxon>Kutzneria</taxon>
    </lineage>
</organism>
<evidence type="ECO:0000313" key="3">
    <source>
        <dbReference type="Proteomes" id="UP000517916"/>
    </source>
</evidence>
<keyword evidence="3" id="KW-1185">Reference proteome</keyword>
<reference evidence="2 3" key="1">
    <citation type="submission" date="2020-08" db="EMBL/GenBank/DDBJ databases">
        <title>Genomic Encyclopedia of Archaeal and Bacterial Type Strains, Phase II (KMG-II): from individual species to whole genera.</title>
        <authorList>
            <person name="Goeker M."/>
        </authorList>
    </citation>
    <scope>NUCLEOTIDE SEQUENCE [LARGE SCALE GENOMIC DNA]</scope>
    <source>
        <strain evidence="2 3">DSM 43850</strain>
    </source>
</reference>
<feature type="region of interest" description="Disordered" evidence="1">
    <location>
        <begin position="174"/>
        <end position="195"/>
    </location>
</feature>
<evidence type="ECO:0000256" key="1">
    <source>
        <dbReference type="SAM" id="MobiDB-lite"/>
    </source>
</evidence>
<comment type="caution">
    <text evidence="2">The sequence shown here is derived from an EMBL/GenBank/DDBJ whole genome shotgun (WGS) entry which is preliminary data.</text>
</comment>
<dbReference type="Proteomes" id="UP000517916">
    <property type="component" value="Unassembled WGS sequence"/>
</dbReference>
<sequence>MEKAALCRGERLRWPGAPAVVGASTGRSEPGGVRRRPQPPLKAVPAVFSARSMARAGAPAGAWRPRRAASRAMPMPQLPSASGIAVFPEAPPASCGGPAARGRRRLGAPFNATQLLPRVTKCESFGDSALMFRGFQGRFHRVWRKPPDLRKRLAHVYARATRRLGGRTRAIETQTQAHVSPTANRHSGRTLERLGNPPIECRKRAFSTPIVDHRHQVDPQIPRPSSRALQYPKDDLRTRNITTPRTAVSGALRRSRGAFHEGA</sequence>
<gene>
    <name evidence="2" type="ORF">BC739_009423</name>
</gene>
<evidence type="ECO:0000313" key="2">
    <source>
        <dbReference type="EMBL" id="MBA8932164.1"/>
    </source>
</evidence>
<feature type="region of interest" description="Disordered" evidence="1">
    <location>
        <begin position="18"/>
        <end position="40"/>
    </location>
</feature>
<protein>
    <submittedName>
        <fullName evidence="2">Uncharacterized protein</fullName>
    </submittedName>
</protein>
<accession>A0ABR6BZ26</accession>
<proteinExistence type="predicted"/>